<dbReference type="AlphaFoldDB" id="A0A0J1BFE9"/>
<dbReference type="Pfam" id="PF09723">
    <property type="entry name" value="Zn_ribbon_8"/>
    <property type="match status" value="1"/>
</dbReference>
<comment type="caution">
    <text evidence="2">The sequence shown here is derived from an EMBL/GenBank/DDBJ whole genome shotgun (WGS) entry which is preliminary data.</text>
</comment>
<proteinExistence type="predicted"/>
<keyword evidence="3" id="KW-1185">Reference proteome</keyword>
<evidence type="ECO:0000259" key="1">
    <source>
        <dbReference type="SMART" id="SM00834"/>
    </source>
</evidence>
<evidence type="ECO:0000313" key="3">
    <source>
        <dbReference type="Proteomes" id="UP000036367"/>
    </source>
</evidence>
<reference evidence="2" key="1">
    <citation type="submission" date="2015-05" db="EMBL/GenBank/DDBJ databases">
        <title>Permanent draft genome of Rhodopirellula islandicus K833.</title>
        <authorList>
            <person name="Kizina J."/>
            <person name="Richter M."/>
            <person name="Glockner F.O."/>
            <person name="Harder J."/>
        </authorList>
    </citation>
    <scope>NUCLEOTIDE SEQUENCE [LARGE SCALE GENOMIC DNA]</scope>
    <source>
        <strain evidence="2">K833</strain>
    </source>
</reference>
<dbReference type="SMART" id="SM00834">
    <property type="entry name" value="CxxC_CXXC_SSSS"/>
    <property type="match status" value="1"/>
</dbReference>
<organism evidence="2 3">
    <name type="scientific">Rhodopirellula islandica</name>
    <dbReference type="NCBI Taxonomy" id="595434"/>
    <lineage>
        <taxon>Bacteria</taxon>
        <taxon>Pseudomonadati</taxon>
        <taxon>Planctomycetota</taxon>
        <taxon>Planctomycetia</taxon>
        <taxon>Pirellulales</taxon>
        <taxon>Pirellulaceae</taxon>
        <taxon>Rhodopirellula</taxon>
    </lineage>
</organism>
<evidence type="ECO:0000313" key="2">
    <source>
        <dbReference type="EMBL" id="KLU05318.1"/>
    </source>
</evidence>
<protein>
    <recommendedName>
        <fullName evidence="1">Putative regulatory protein FmdB zinc ribbon domain-containing protein</fullName>
    </recommendedName>
</protein>
<accession>A0A0J1BFE9</accession>
<feature type="domain" description="Putative regulatory protein FmdB zinc ribbon" evidence="1">
    <location>
        <begin position="28"/>
        <end position="68"/>
    </location>
</feature>
<gene>
    <name evidence="2" type="ORF">RISK_002681</name>
</gene>
<dbReference type="NCBIfam" id="TIGR02605">
    <property type="entry name" value="CxxC_CxxC_SSSS"/>
    <property type="match status" value="1"/>
</dbReference>
<dbReference type="PATRIC" id="fig|595434.4.peg.2552"/>
<dbReference type="EMBL" id="LECT01000020">
    <property type="protein sequence ID" value="KLU05318.1"/>
    <property type="molecule type" value="Genomic_DNA"/>
</dbReference>
<dbReference type="STRING" id="595434.RISK_002681"/>
<dbReference type="InterPro" id="IPR013429">
    <property type="entry name" value="Regulatory_FmdB_Zinc_ribbon"/>
</dbReference>
<dbReference type="Proteomes" id="UP000036367">
    <property type="component" value="Unassembled WGS sequence"/>
</dbReference>
<sequence length="104" mass="10647">MDVGGVPMVCSLAHDLFPGPCSSRIPKMPLYEYECKTCDDVVEILVRSQDEEVACPKCSSAELTRVLSVPSAPSMSGGSSSLPMAGGGEACGAPRCCGGGGCQM</sequence>
<name>A0A0J1BFE9_RHOIS</name>